<sequence>MKLYRLTKTRYLTSAWSGYGAREGGGRWNNVGTSMVYLSEAASLTMLEMLVHLNAANLLDSFTLLSLEADESLSQTVDISLLPASWAASEAPSALVALGDEWVAGSSSALLRVPSAISPVEFNYLLNPDHPDAVSLIAAAKSVPFQFDERLK</sequence>
<dbReference type="Proteomes" id="UP000505325">
    <property type="component" value="Chromosome"/>
</dbReference>
<dbReference type="EMBL" id="CP054212">
    <property type="protein sequence ID" value="QKJ86543.1"/>
    <property type="molecule type" value="Genomic_DNA"/>
</dbReference>
<protein>
    <submittedName>
        <fullName evidence="2">RES domain protein</fullName>
    </submittedName>
</protein>
<proteinExistence type="predicted"/>
<evidence type="ECO:0000313" key="3">
    <source>
        <dbReference type="Proteomes" id="UP000505325"/>
    </source>
</evidence>
<reference evidence="2 3" key="1">
    <citation type="submission" date="2020-06" db="EMBL/GenBank/DDBJ databases">
        <title>Genome sequence of Paramixta manurensis strain PD-1.</title>
        <authorList>
            <person name="Lee C.W."/>
            <person name="Kim J."/>
        </authorList>
    </citation>
    <scope>NUCLEOTIDE SEQUENCE [LARGE SCALE GENOMIC DNA]</scope>
    <source>
        <strain evidence="2 3">PD-1</strain>
    </source>
</reference>
<accession>A0A6M8UMJ8</accession>
<dbReference type="InterPro" id="IPR014914">
    <property type="entry name" value="RES_dom"/>
</dbReference>
<dbReference type="SMART" id="SM00953">
    <property type="entry name" value="RES"/>
    <property type="match status" value="1"/>
</dbReference>
<keyword evidence="3" id="KW-1185">Reference proteome</keyword>
<dbReference type="AlphaFoldDB" id="A0A6M8UMJ8"/>
<dbReference type="Pfam" id="PF08808">
    <property type="entry name" value="RES"/>
    <property type="match status" value="1"/>
</dbReference>
<dbReference type="KEGG" id="pmak:PMPD1_1590"/>
<name>A0A6M8UMJ8_9GAMM</name>
<evidence type="ECO:0000313" key="2">
    <source>
        <dbReference type="EMBL" id="QKJ86543.1"/>
    </source>
</evidence>
<dbReference type="RefSeq" id="WP_173633557.1">
    <property type="nucleotide sequence ID" value="NZ_CP054212.1"/>
</dbReference>
<feature type="domain" description="RES" evidence="1">
    <location>
        <begin position="15"/>
        <end position="140"/>
    </location>
</feature>
<organism evidence="2 3">
    <name type="scientific">Paramixta manurensis</name>
    <dbReference type="NCBI Taxonomy" id="2740817"/>
    <lineage>
        <taxon>Bacteria</taxon>
        <taxon>Pseudomonadati</taxon>
        <taxon>Pseudomonadota</taxon>
        <taxon>Gammaproteobacteria</taxon>
        <taxon>Enterobacterales</taxon>
        <taxon>Erwiniaceae</taxon>
        <taxon>Paramixta</taxon>
    </lineage>
</organism>
<gene>
    <name evidence="2" type="ORF">PMPD1_1590</name>
</gene>
<evidence type="ECO:0000259" key="1">
    <source>
        <dbReference type="SMART" id="SM00953"/>
    </source>
</evidence>